<dbReference type="PANTHER" id="PTHR43977">
    <property type="entry name" value="STRUCTURAL MAINTENANCE OF CHROMOSOMES PROTEIN 3"/>
    <property type="match status" value="1"/>
</dbReference>
<evidence type="ECO:0000256" key="2">
    <source>
        <dbReference type="SAM" id="MobiDB-lite"/>
    </source>
</evidence>
<organism evidence="4 5">
    <name type="scientific">Candidatus Uhrbacteria bacterium CG10_big_fil_rev_8_21_14_0_10_50_16</name>
    <dbReference type="NCBI Taxonomy" id="1975039"/>
    <lineage>
        <taxon>Bacteria</taxon>
        <taxon>Candidatus Uhriibacteriota</taxon>
    </lineage>
</organism>
<dbReference type="InterPro" id="IPR003395">
    <property type="entry name" value="RecF/RecN/SMC_N"/>
</dbReference>
<evidence type="ECO:0000259" key="3">
    <source>
        <dbReference type="Pfam" id="PF02463"/>
    </source>
</evidence>
<reference evidence="4 5" key="1">
    <citation type="submission" date="2017-09" db="EMBL/GenBank/DDBJ databases">
        <title>Depth-based differentiation of microbial function through sediment-hosted aquifers and enrichment of novel symbionts in the deep terrestrial subsurface.</title>
        <authorList>
            <person name="Probst A.J."/>
            <person name="Ladd B."/>
            <person name="Jarett J.K."/>
            <person name="Geller-Mcgrath D.E."/>
            <person name="Sieber C.M."/>
            <person name="Emerson J.B."/>
            <person name="Anantharaman K."/>
            <person name="Thomas B.C."/>
            <person name="Malmstrom R."/>
            <person name="Stieglmeier M."/>
            <person name="Klingl A."/>
            <person name="Woyke T."/>
            <person name="Ryan C.M."/>
            <person name="Banfield J.F."/>
        </authorList>
    </citation>
    <scope>NUCLEOTIDE SEQUENCE [LARGE SCALE GENOMIC DNA]</scope>
    <source>
        <strain evidence="4">CG10_big_fil_rev_8_21_14_0_10_50_16</strain>
    </source>
</reference>
<accession>A0A2H0RME2</accession>
<dbReference type="Gene3D" id="3.40.50.300">
    <property type="entry name" value="P-loop containing nucleotide triphosphate hydrolases"/>
    <property type="match status" value="2"/>
</dbReference>
<name>A0A2H0RME2_9BACT</name>
<proteinExistence type="predicted"/>
<dbReference type="EMBL" id="PCYM01000002">
    <property type="protein sequence ID" value="PIR47721.1"/>
    <property type="molecule type" value="Genomic_DNA"/>
</dbReference>
<feature type="region of interest" description="Disordered" evidence="2">
    <location>
        <begin position="395"/>
        <end position="416"/>
    </location>
</feature>
<feature type="coiled-coil region" evidence="1">
    <location>
        <begin position="564"/>
        <end position="591"/>
    </location>
</feature>
<evidence type="ECO:0000256" key="1">
    <source>
        <dbReference type="SAM" id="Coils"/>
    </source>
</evidence>
<dbReference type="AlphaFoldDB" id="A0A2H0RME2"/>
<gene>
    <name evidence="4" type="ORF">COV06_01860</name>
</gene>
<protein>
    <recommendedName>
        <fullName evidence="3">RecF/RecN/SMC N-terminal domain-containing protein</fullName>
    </recommendedName>
</protein>
<keyword evidence="1" id="KW-0175">Coiled coil</keyword>
<dbReference type="Pfam" id="PF02463">
    <property type="entry name" value="SMC_N"/>
    <property type="match status" value="1"/>
</dbReference>
<dbReference type="InterPro" id="IPR027417">
    <property type="entry name" value="P-loop_NTPase"/>
</dbReference>
<dbReference type="SUPFAM" id="SSF52540">
    <property type="entry name" value="P-loop containing nucleoside triphosphate hydrolases"/>
    <property type="match status" value="1"/>
</dbReference>
<comment type="caution">
    <text evidence="4">The sequence shown here is derived from an EMBL/GenBank/DDBJ whole genome shotgun (WGS) entry which is preliminary data.</text>
</comment>
<feature type="domain" description="RecF/RecN/SMC N-terminal" evidence="3">
    <location>
        <begin position="25"/>
        <end position="756"/>
    </location>
</feature>
<feature type="region of interest" description="Disordered" evidence="2">
    <location>
        <begin position="627"/>
        <end position="651"/>
    </location>
</feature>
<sequence>MGHSMESYPTPFSRPPTICYNLAMYLKELTLQGFKTFAKKTTIQFIQPTHDRRGVTAVVGPNGSGKSNVADALRWVLGEQSMKTLRGKAAHDVIFSGSNGKGRSGFAEVTVLFGEADTVEGVDASELSISRRLYRDGESQYYINNQSSRLSDVHMLLAQANVGQKSYAIINQGQIDHILAASYEERKAFFDDATGVKPLQLKRHKAVLKLNRTRDNLGQAELLLEELAPRLRTLKRLVSRLSEREEVERELSLKQLAYYGSLWNQLQSKMQAELAVFATHEAQVKEQQAVFEHERQQFKALELAEKQENAPEQGLEELSELQRRYEVLQEQRNHVREERFEREKSLELARAASTTSWTPLPLTKIIEGIAAVASSIGNLKAKLKDGTLTEQDLDHAEASSSGLLNRLQKPAPVEHTPDPEILKQLERFKTEDAKIVIELTTLKQAMTDLASASKSEKKELFALQHRMLEAQEKLHALESRLNEHRVTLARIETRAEDLERDMRQVLGERMAEAKASKEQANADALYPVIQQLRHKLDLIGGIDEETVAEFEEAKERHDFLDTQIADLVQALNDTEKIVKELDAQITSQSNKTFKEIQKHFEHYFKILFRGGTCALVEIKAKDLAQTSADETNSVTAEDAEDAAPPMSKQEGERVVGIEIQATPPGKKLKSINLLSGGERALTSIALISAIMATNPSPFVVLDEVDAALDEANTVRFAEIVEELAGKTQFVLITHNRATMHAADALYGVTMQSDGISQLISVKLEEIEQQGTARR</sequence>
<dbReference type="Proteomes" id="UP000230084">
    <property type="component" value="Unassembled WGS sequence"/>
</dbReference>
<evidence type="ECO:0000313" key="5">
    <source>
        <dbReference type="Proteomes" id="UP000230084"/>
    </source>
</evidence>
<feature type="coiled-coil region" evidence="1">
    <location>
        <begin position="460"/>
        <end position="523"/>
    </location>
</feature>
<evidence type="ECO:0000313" key="4">
    <source>
        <dbReference type="EMBL" id="PIR47721.1"/>
    </source>
</evidence>